<keyword evidence="4" id="KW-1185">Reference proteome</keyword>
<dbReference type="OrthoDB" id="2596050at2"/>
<dbReference type="GO" id="GO:0004622">
    <property type="term" value="F:phosphatidylcholine lysophospholipase activity"/>
    <property type="evidence" value="ECO:0007669"/>
    <property type="project" value="TreeGrafter"/>
</dbReference>
<dbReference type="RefSeq" id="WP_115453199.1">
    <property type="nucleotide sequence ID" value="NZ_QNQT01000008.1"/>
</dbReference>
<gene>
    <name evidence="3" type="ORF">DRW41_16975</name>
</gene>
<evidence type="ECO:0000313" key="4">
    <source>
        <dbReference type="Proteomes" id="UP000257144"/>
    </source>
</evidence>
<organism evidence="3 4">
    <name type="scientific">Neobacillus piezotolerans</name>
    <dbReference type="NCBI Taxonomy" id="2259171"/>
    <lineage>
        <taxon>Bacteria</taxon>
        <taxon>Bacillati</taxon>
        <taxon>Bacillota</taxon>
        <taxon>Bacilli</taxon>
        <taxon>Bacillales</taxon>
        <taxon>Bacillaceae</taxon>
        <taxon>Neobacillus</taxon>
    </lineage>
</organism>
<protein>
    <recommendedName>
        <fullName evidence="2">SGNH hydrolase-type esterase domain-containing protein</fullName>
    </recommendedName>
</protein>
<proteinExistence type="predicted"/>
<dbReference type="Pfam" id="PF13472">
    <property type="entry name" value="Lipase_GDSL_2"/>
    <property type="match status" value="1"/>
</dbReference>
<dbReference type="AlphaFoldDB" id="A0A3D8GMV3"/>
<feature type="domain" description="SGNH hydrolase-type esterase" evidence="2">
    <location>
        <begin position="39"/>
        <end position="241"/>
    </location>
</feature>
<dbReference type="Gene3D" id="3.40.50.1110">
    <property type="entry name" value="SGNH hydrolase"/>
    <property type="match status" value="1"/>
</dbReference>
<name>A0A3D8GMV3_9BACI</name>
<comment type="caution">
    <text evidence="3">The sequence shown here is derived from an EMBL/GenBank/DDBJ whole genome shotgun (WGS) entry which is preliminary data.</text>
</comment>
<dbReference type="InterPro" id="IPR036514">
    <property type="entry name" value="SGNH_hydro_sf"/>
</dbReference>
<feature type="signal peptide" evidence="1">
    <location>
        <begin position="1"/>
        <end position="26"/>
    </location>
</feature>
<evidence type="ECO:0000256" key="1">
    <source>
        <dbReference type="SAM" id="SignalP"/>
    </source>
</evidence>
<sequence length="265" mass="28924">MKQSKMNMMLVFILLFGAIFAPTVSAANVGGKKLKIVSLGDSITYGWNLDEDKSKPSESAFPNLIGERDHKVTNLSQPGWTSSELLSAIEQNPEFTDAIRKADIITLNIGSNDLLQKTGIMDMVNGKIPFNRDIVLYKSLEAAAELSANLDKIIEHIKSKTDAPVILYTLYNPFGYDPSKPATLPLNMLGQEVLQLVNKAVILPQANAGSILIADAFIAFDGKQAAYILPKDIHPTLAGQEVLAKLAEEQIVALGDKRLKLKFSK</sequence>
<accession>A0A3D8GMV3</accession>
<feature type="chain" id="PRO_5017761191" description="SGNH hydrolase-type esterase domain-containing protein" evidence="1">
    <location>
        <begin position="27"/>
        <end position="265"/>
    </location>
</feature>
<keyword evidence="1" id="KW-0732">Signal</keyword>
<evidence type="ECO:0000259" key="2">
    <source>
        <dbReference type="Pfam" id="PF13472"/>
    </source>
</evidence>
<dbReference type="PANTHER" id="PTHR30383:SF27">
    <property type="entry name" value="SPORE GERMINATION LIPASE LIPC"/>
    <property type="match status" value="1"/>
</dbReference>
<dbReference type="PANTHER" id="PTHR30383">
    <property type="entry name" value="THIOESTERASE 1/PROTEASE 1/LYSOPHOSPHOLIPASE L1"/>
    <property type="match status" value="1"/>
</dbReference>
<dbReference type="EMBL" id="QNQT01000008">
    <property type="protein sequence ID" value="RDU35824.1"/>
    <property type="molecule type" value="Genomic_DNA"/>
</dbReference>
<dbReference type="Proteomes" id="UP000257144">
    <property type="component" value="Unassembled WGS sequence"/>
</dbReference>
<dbReference type="InterPro" id="IPR013830">
    <property type="entry name" value="SGNH_hydro"/>
</dbReference>
<dbReference type="InterPro" id="IPR051532">
    <property type="entry name" value="Ester_Hydrolysis_Enzymes"/>
</dbReference>
<reference evidence="3 4" key="1">
    <citation type="submission" date="2018-07" db="EMBL/GenBank/DDBJ databases">
        <title>Bacillus sp. YLB-04 draft genome sequence.</title>
        <authorList>
            <person name="Yu L."/>
            <person name="Tang X."/>
        </authorList>
    </citation>
    <scope>NUCLEOTIDE SEQUENCE [LARGE SCALE GENOMIC DNA]</scope>
    <source>
        <strain evidence="3 4">YLB-04</strain>
    </source>
</reference>
<evidence type="ECO:0000313" key="3">
    <source>
        <dbReference type="EMBL" id="RDU35824.1"/>
    </source>
</evidence>
<dbReference type="SUPFAM" id="SSF52266">
    <property type="entry name" value="SGNH hydrolase"/>
    <property type="match status" value="1"/>
</dbReference>